<evidence type="ECO:0000313" key="1">
    <source>
        <dbReference type="EMBL" id="KIM44222.1"/>
    </source>
</evidence>
<organism evidence="1 2">
    <name type="scientific">Hebeloma cylindrosporum</name>
    <dbReference type="NCBI Taxonomy" id="76867"/>
    <lineage>
        <taxon>Eukaryota</taxon>
        <taxon>Fungi</taxon>
        <taxon>Dikarya</taxon>
        <taxon>Basidiomycota</taxon>
        <taxon>Agaricomycotina</taxon>
        <taxon>Agaricomycetes</taxon>
        <taxon>Agaricomycetidae</taxon>
        <taxon>Agaricales</taxon>
        <taxon>Agaricineae</taxon>
        <taxon>Hymenogastraceae</taxon>
        <taxon>Hebeloma</taxon>
    </lineage>
</organism>
<sequence>MYSYFLEDRWIGGKQLLLSKVSMNFIPVLVLNSGKQDGLAQIPSLIAIRCPSHSLLHRCREPFYFRVGWSHFSFLNADMSGTSQ</sequence>
<reference evidence="1 2" key="1">
    <citation type="submission" date="2014-04" db="EMBL/GenBank/DDBJ databases">
        <authorList>
            <consortium name="DOE Joint Genome Institute"/>
            <person name="Kuo A."/>
            <person name="Gay G."/>
            <person name="Dore J."/>
            <person name="Kohler A."/>
            <person name="Nagy L.G."/>
            <person name="Floudas D."/>
            <person name="Copeland A."/>
            <person name="Barry K.W."/>
            <person name="Cichocki N."/>
            <person name="Veneault-Fourrey C."/>
            <person name="LaButti K."/>
            <person name="Lindquist E.A."/>
            <person name="Lipzen A."/>
            <person name="Lundell T."/>
            <person name="Morin E."/>
            <person name="Murat C."/>
            <person name="Sun H."/>
            <person name="Tunlid A."/>
            <person name="Henrissat B."/>
            <person name="Grigoriev I.V."/>
            <person name="Hibbett D.S."/>
            <person name="Martin F."/>
            <person name="Nordberg H.P."/>
            <person name="Cantor M.N."/>
            <person name="Hua S.X."/>
        </authorList>
    </citation>
    <scope>NUCLEOTIDE SEQUENCE [LARGE SCALE GENOMIC DNA]</scope>
    <source>
        <strain evidence="2">h7</strain>
    </source>
</reference>
<dbReference type="AlphaFoldDB" id="A0A0C2YTA0"/>
<dbReference type="EMBL" id="KN831774">
    <property type="protein sequence ID" value="KIM44222.1"/>
    <property type="molecule type" value="Genomic_DNA"/>
</dbReference>
<proteinExistence type="predicted"/>
<name>A0A0C2YTA0_HEBCY</name>
<keyword evidence="2" id="KW-1185">Reference proteome</keyword>
<reference evidence="2" key="2">
    <citation type="submission" date="2015-01" db="EMBL/GenBank/DDBJ databases">
        <title>Evolutionary Origins and Diversification of the Mycorrhizal Mutualists.</title>
        <authorList>
            <consortium name="DOE Joint Genome Institute"/>
            <consortium name="Mycorrhizal Genomics Consortium"/>
            <person name="Kohler A."/>
            <person name="Kuo A."/>
            <person name="Nagy L.G."/>
            <person name="Floudas D."/>
            <person name="Copeland A."/>
            <person name="Barry K.W."/>
            <person name="Cichocki N."/>
            <person name="Veneault-Fourrey C."/>
            <person name="LaButti K."/>
            <person name="Lindquist E.A."/>
            <person name="Lipzen A."/>
            <person name="Lundell T."/>
            <person name="Morin E."/>
            <person name="Murat C."/>
            <person name="Riley R."/>
            <person name="Ohm R."/>
            <person name="Sun H."/>
            <person name="Tunlid A."/>
            <person name="Henrissat B."/>
            <person name="Grigoriev I.V."/>
            <person name="Hibbett D.S."/>
            <person name="Martin F."/>
        </authorList>
    </citation>
    <scope>NUCLEOTIDE SEQUENCE [LARGE SCALE GENOMIC DNA]</scope>
    <source>
        <strain evidence="2">h7</strain>
    </source>
</reference>
<dbReference type="Proteomes" id="UP000053424">
    <property type="component" value="Unassembled WGS sequence"/>
</dbReference>
<evidence type="ECO:0000313" key="2">
    <source>
        <dbReference type="Proteomes" id="UP000053424"/>
    </source>
</evidence>
<accession>A0A0C2YTA0</accession>
<dbReference type="HOGENOM" id="CLU_2527720_0_0_1"/>
<gene>
    <name evidence="1" type="ORF">M413DRAFT_377006</name>
</gene>
<protein>
    <submittedName>
        <fullName evidence="1">Uncharacterized protein</fullName>
    </submittedName>
</protein>